<dbReference type="GO" id="GO:0016020">
    <property type="term" value="C:membrane"/>
    <property type="evidence" value="ECO:0007669"/>
    <property type="project" value="InterPro"/>
</dbReference>
<reference evidence="5 6" key="1">
    <citation type="submission" date="2016-10" db="EMBL/GenBank/DDBJ databases">
        <authorList>
            <person name="de Groot N.N."/>
        </authorList>
    </citation>
    <scope>NUCLEOTIDE SEQUENCE [LARGE SCALE GENOMIC DNA]</scope>
    <source>
        <strain evidence="5 6">DSM 12130</strain>
    </source>
</reference>
<gene>
    <name evidence="5" type="ORF">SAMN05660330_04303</name>
</gene>
<dbReference type="PROSITE" id="PS50883">
    <property type="entry name" value="EAL"/>
    <property type="match status" value="1"/>
</dbReference>
<dbReference type="PANTHER" id="PTHR33121">
    <property type="entry name" value="CYCLIC DI-GMP PHOSPHODIESTERASE PDEF"/>
    <property type="match status" value="1"/>
</dbReference>
<dbReference type="Pfam" id="PF00563">
    <property type="entry name" value="EAL"/>
    <property type="match status" value="1"/>
</dbReference>
<proteinExistence type="predicted"/>
<evidence type="ECO:0000256" key="1">
    <source>
        <dbReference type="SAM" id="Phobius"/>
    </source>
</evidence>
<organism evidence="5 6">
    <name type="scientific">Desulforhopalus singaporensis</name>
    <dbReference type="NCBI Taxonomy" id="91360"/>
    <lineage>
        <taxon>Bacteria</taxon>
        <taxon>Pseudomonadati</taxon>
        <taxon>Thermodesulfobacteriota</taxon>
        <taxon>Desulfobulbia</taxon>
        <taxon>Desulfobulbales</taxon>
        <taxon>Desulfocapsaceae</taxon>
        <taxon>Desulforhopalus</taxon>
    </lineage>
</organism>
<sequence>MTLYRQLLVATSILFLILFTCTWVAKLNSTRTFLENQLVSHAQDTATSLALSINPYLVKDDLATIDAMISAVFDRGYYRMIRLTDLEEKTIIDKENPLVITNVPQWFIDFVELRSPPAKTLVSSGWIHKGFLYVESHPGYAYNSLWQASVNITQAFVVVGVVVLSLGAAVLQYLLRPLRLVEQQANRLCQKNYIFQEKIPRTRELRQVVVAMNGMTKKIKQMFEEQSDIADSFRKNAYLDPLTGLGNRRFFDSQFTVEMSKKDEPVYGTFFLIEIQNLPRLNRDHGYQYVDSLMQKIAGCLDTSSAKTEDRILSRLSGGSFCLQLPSTTVENSQLIIEDFIAAIYAISSEDPALPENLVQVGGLTYESPISVEKILAGADRTVRKAEQKGPNSFVIVSLSSLEHAEPIKGKMDWLQIIEKAIIDRDFVLASQPVVHFGKEHTVLHHEIFSKLRAEDGKEIHAGLFIPFAEQLDKIVAVDQIIIEKVSHLKRDSINIETVAINISASSLKNDTFLTELDTILSNWPETAPKVAFEITEYTATQDLQRLLQFSAVVKGYGHTIGIDRFGKSFSHFGYLQSLQPQYVKIDKVFTGELTDQNTDSWFFISSLVNVAHSLDIKVIAEGIEDATQLESLNKLHLDGAQGFFLGVPKSVN</sequence>
<dbReference type="STRING" id="91360.SAMN05660330_04303"/>
<dbReference type="SUPFAM" id="SSF141868">
    <property type="entry name" value="EAL domain-like"/>
    <property type="match status" value="1"/>
</dbReference>
<keyword evidence="6" id="KW-1185">Reference proteome</keyword>
<dbReference type="PANTHER" id="PTHR33121:SF79">
    <property type="entry name" value="CYCLIC DI-GMP PHOSPHODIESTERASE PDED-RELATED"/>
    <property type="match status" value="1"/>
</dbReference>
<dbReference type="GO" id="GO:0007165">
    <property type="term" value="P:signal transduction"/>
    <property type="evidence" value="ECO:0007669"/>
    <property type="project" value="InterPro"/>
</dbReference>
<dbReference type="InterPro" id="IPR032244">
    <property type="entry name" value="LapD_MoxY_N"/>
</dbReference>
<feature type="domain" description="HAMP" evidence="3">
    <location>
        <begin position="172"/>
        <end position="224"/>
    </location>
</feature>
<dbReference type="InterPro" id="IPR001633">
    <property type="entry name" value="EAL_dom"/>
</dbReference>
<dbReference type="InterPro" id="IPR050706">
    <property type="entry name" value="Cyclic-di-GMP_PDE-like"/>
</dbReference>
<evidence type="ECO:0000259" key="4">
    <source>
        <dbReference type="PROSITE" id="PS50887"/>
    </source>
</evidence>
<dbReference type="GO" id="GO:0071111">
    <property type="term" value="F:cyclic-guanylate-specific phosphodiesterase activity"/>
    <property type="evidence" value="ECO:0007669"/>
    <property type="project" value="InterPro"/>
</dbReference>
<evidence type="ECO:0000313" key="6">
    <source>
        <dbReference type="Proteomes" id="UP000199073"/>
    </source>
</evidence>
<dbReference type="Gene3D" id="3.30.110.200">
    <property type="match status" value="1"/>
</dbReference>
<dbReference type="PROSITE" id="PS50885">
    <property type="entry name" value="HAMP"/>
    <property type="match status" value="1"/>
</dbReference>
<dbReference type="Gene3D" id="6.20.270.20">
    <property type="entry name" value="LapD/MoxY periplasmic domain"/>
    <property type="match status" value="1"/>
</dbReference>
<feature type="transmembrane region" description="Helical" evidence="1">
    <location>
        <begin position="7"/>
        <end position="25"/>
    </location>
</feature>
<feature type="domain" description="GGDEF" evidence="4">
    <location>
        <begin position="266"/>
        <end position="399"/>
    </location>
</feature>
<name>A0A1H0VXZ5_9BACT</name>
<dbReference type="Pfam" id="PF16448">
    <property type="entry name" value="LapD_MoxY_N"/>
    <property type="match status" value="1"/>
</dbReference>
<dbReference type="OrthoDB" id="9777298at2"/>
<dbReference type="Proteomes" id="UP000199073">
    <property type="component" value="Unassembled WGS sequence"/>
</dbReference>
<dbReference type="InterPro" id="IPR003660">
    <property type="entry name" value="HAMP_dom"/>
</dbReference>
<dbReference type="EMBL" id="FNJI01000074">
    <property type="protein sequence ID" value="SDP83183.1"/>
    <property type="molecule type" value="Genomic_DNA"/>
</dbReference>
<dbReference type="InterPro" id="IPR000160">
    <property type="entry name" value="GGDEF_dom"/>
</dbReference>
<dbReference type="InterPro" id="IPR035919">
    <property type="entry name" value="EAL_sf"/>
</dbReference>
<evidence type="ECO:0000313" key="5">
    <source>
        <dbReference type="EMBL" id="SDP83183.1"/>
    </source>
</evidence>
<evidence type="ECO:0000259" key="2">
    <source>
        <dbReference type="PROSITE" id="PS50883"/>
    </source>
</evidence>
<dbReference type="Pfam" id="PF00990">
    <property type="entry name" value="GGDEF"/>
    <property type="match status" value="1"/>
</dbReference>
<dbReference type="Gene3D" id="3.20.20.450">
    <property type="entry name" value="EAL domain"/>
    <property type="match status" value="1"/>
</dbReference>
<feature type="domain" description="EAL" evidence="2">
    <location>
        <begin position="411"/>
        <end position="653"/>
    </location>
</feature>
<dbReference type="InterPro" id="IPR029787">
    <property type="entry name" value="Nucleotide_cyclase"/>
</dbReference>
<dbReference type="NCBIfam" id="TIGR00254">
    <property type="entry name" value="GGDEF"/>
    <property type="match status" value="1"/>
</dbReference>
<dbReference type="PROSITE" id="PS50887">
    <property type="entry name" value="GGDEF"/>
    <property type="match status" value="1"/>
</dbReference>
<keyword evidence="1" id="KW-0472">Membrane</keyword>
<dbReference type="AlphaFoldDB" id="A0A1H0VXZ5"/>
<dbReference type="SMART" id="SM00267">
    <property type="entry name" value="GGDEF"/>
    <property type="match status" value="1"/>
</dbReference>
<dbReference type="SMART" id="SM00052">
    <property type="entry name" value="EAL"/>
    <property type="match status" value="1"/>
</dbReference>
<keyword evidence="1" id="KW-1133">Transmembrane helix</keyword>
<dbReference type="InterPro" id="IPR042461">
    <property type="entry name" value="LapD_MoxY_peri_C"/>
</dbReference>
<dbReference type="InterPro" id="IPR043128">
    <property type="entry name" value="Rev_trsase/Diguanyl_cyclase"/>
</dbReference>
<dbReference type="SUPFAM" id="SSF55073">
    <property type="entry name" value="Nucleotide cyclase"/>
    <property type="match status" value="1"/>
</dbReference>
<dbReference type="CDD" id="cd01948">
    <property type="entry name" value="EAL"/>
    <property type="match status" value="1"/>
</dbReference>
<accession>A0A1H0VXZ5</accession>
<dbReference type="RefSeq" id="WP_092226224.1">
    <property type="nucleotide sequence ID" value="NZ_FNJI01000074.1"/>
</dbReference>
<evidence type="ECO:0000259" key="3">
    <source>
        <dbReference type="PROSITE" id="PS50885"/>
    </source>
</evidence>
<protein>
    <submittedName>
        <fullName evidence="5">Diguanylate cyclase (GGDEF) domain-containing protein</fullName>
    </submittedName>
</protein>
<dbReference type="Gene3D" id="3.30.70.270">
    <property type="match status" value="1"/>
</dbReference>
<keyword evidence="1" id="KW-0812">Transmembrane</keyword>